<dbReference type="AlphaFoldDB" id="A0A1G1XR78"/>
<accession>A0A1G1XR78</accession>
<reference evidence="1 2" key="1">
    <citation type="journal article" date="2016" name="Nat. Commun.">
        <title>Thousands of microbial genomes shed light on interconnected biogeochemical processes in an aquifer system.</title>
        <authorList>
            <person name="Anantharaman K."/>
            <person name="Brown C.T."/>
            <person name="Hug L.A."/>
            <person name="Sharon I."/>
            <person name="Castelle C.J."/>
            <person name="Probst A.J."/>
            <person name="Thomas B.C."/>
            <person name="Singh A."/>
            <person name="Wilkins M.J."/>
            <person name="Karaoz U."/>
            <person name="Brodie E.L."/>
            <person name="Williams K.H."/>
            <person name="Hubbard S.S."/>
            <person name="Banfield J.F."/>
        </authorList>
    </citation>
    <scope>NUCLEOTIDE SEQUENCE [LARGE SCALE GENOMIC DNA]</scope>
</reference>
<name>A0A1G1XR78_9BACT</name>
<evidence type="ECO:0000313" key="1">
    <source>
        <dbReference type="EMBL" id="OGY42461.1"/>
    </source>
</evidence>
<protein>
    <submittedName>
        <fullName evidence="1">Uncharacterized protein</fullName>
    </submittedName>
</protein>
<proteinExistence type="predicted"/>
<dbReference type="EMBL" id="MHIA01000013">
    <property type="protein sequence ID" value="OGY42461.1"/>
    <property type="molecule type" value="Genomic_DNA"/>
</dbReference>
<dbReference type="Proteomes" id="UP000176260">
    <property type="component" value="Unassembled WGS sequence"/>
</dbReference>
<gene>
    <name evidence="1" type="ORF">A2Y67_00295</name>
</gene>
<evidence type="ECO:0000313" key="2">
    <source>
        <dbReference type="Proteomes" id="UP000176260"/>
    </source>
</evidence>
<comment type="caution">
    <text evidence="1">The sequence shown here is derived from an EMBL/GenBank/DDBJ whole genome shotgun (WGS) entry which is preliminary data.</text>
</comment>
<organism evidence="1 2">
    <name type="scientific">Candidatus Buchananbacteria bacterium RBG_13_39_9</name>
    <dbReference type="NCBI Taxonomy" id="1797531"/>
    <lineage>
        <taxon>Bacteria</taxon>
        <taxon>Candidatus Buchananiibacteriota</taxon>
    </lineage>
</organism>
<sequence length="81" mass="9398">MINVCTCCLRINPLGSKRCHYCQGKCQAMKSLAYGQFRTGREGKNNEKKEGGNDQEEFCELQIFEDCYRQRDETELIIARP</sequence>